<keyword evidence="5 10" id="KW-0472">Membrane</keyword>
<dbReference type="PROSITE" id="PS50216">
    <property type="entry name" value="DHHC"/>
    <property type="match status" value="1"/>
</dbReference>
<sequence>MTKQEKTCCGVVEEARIEAREKHNRRANKPQPWIVLKLTVGIMIGLIAYACYVYIDQLCLNMIFQRPNALGSRTMGRSYPRAVVFLSIFCAVTFMMLWCYITVCCTSPGHARDFVPVTQRPGTQPPPPLRSSSISDDIRGTSYELTSPTVDLSRPPTHDPEQQTHIGTGQPPPDQSPRLSRRSGNADSHTLVSAGSMVAKQDQRSSQAISQDSGPPRESSQTHNVASTSTNAPVNPPNVSEGDLPPPIFSRRPPTTPILNPEYRYCSRDKIMKPYRCHHCRACGTCILKYDHHCPWIGQCVGAFNQKFFFDFVLWGAIFTIWTFGSLLGLVVRGQHQSPPSELNPQHIAVIVLTGLFGIFSFMMTLTQIRSLMLNQTTVESLNFRAMREREQATLSHMYAWYQIRAKRRTVKEWDQEWGKTGTEGNLWYLGSEKENWEIHDGMDYPPNPRYDSQGRQRRRKEWPVDLQ</sequence>
<evidence type="ECO:0000256" key="1">
    <source>
        <dbReference type="ARBA" id="ARBA00004141"/>
    </source>
</evidence>
<evidence type="ECO:0000313" key="13">
    <source>
        <dbReference type="EMBL" id="EIW76567.1"/>
    </source>
</evidence>
<keyword evidence="6" id="KW-0564">Palmitate</keyword>
<feature type="domain" description="Palmitoyltransferase DHHC" evidence="12">
    <location>
        <begin position="261"/>
        <end position="383"/>
    </location>
</feature>
<feature type="region of interest" description="Disordered" evidence="11">
    <location>
        <begin position="440"/>
        <end position="468"/>
    </location>
</feature>
<evidence type="ECO:0000256" key="9">
    <source>
        <dbReference type="ARBA" id="ARBA00048048"/>
    </source>
</evidence>
<feature type="transmembrane region" description="Helical" evidence="10">
    <location>
        <begin position="34"/>
        <end position="55"/>
    </location>
</feature>
<keyword evidence="8 10" id="KW-0012">Acyltransferase</keyword>
<feature type="compositionally biased region" description="Polar residues" evidence="11">
    <location>
        <begin position="204"/>
        <end position="233"/>
    </location>
</feature>
<keyword evidence="3 10" id="KW-0812">Transmembrane</keyword>
<comment type="subcellular location">
    <subcellularLocation>
        <location evidence="1">Membrane</location>
        <topology evidence="1">Multi-pass membrane protein</topology>
    </subcellularLocation>
</comment>
<dbReference type="GO" id="GO:0016020">
    <property type="term" value="C:membrane"/>
    <property type="evidence" value="ECO:0007669"/>
    <property type="project" value="UniProtKB-SubCell"/>
</dbReference>
<comment type="domain">
    <text evidence="10">The DHHC domain is required for palmitoyltransferase activity.</text>
</comment>
<comment type="catalytic activity">
    <reaction evidence="9 10">
        <text>L-cysteinyl-[protein] + hexadecanoyl-CoA = S-hexadecanoyl-L-cysteinyl-[protein] + CoA</text>
        <dbReference type="Rhea" id="RHEA:36683"/>
        <dbReference type="Rhea" id="RHEA-COMP:10131"/>
        <dbReference type="Rhea" id="RHEA-COMP:11032"/>
        <dbReference type="ChEBI" id="CHEBI:29950"/>
        <dbReference type="ChEBI" id="CHEBI:57287"/>
        <dbReference type="ChEBI" id="CHEBI:57379"/>
        <dbReference type="ChEBI" id="CHEBI:74151"/>
        <dbReference type="EC" id="2.3.1.225"/>
    </reaction>
</comment>
<dbReference type="InterPro" id="IPR039859">
    <property type="entry name" value="PFA4/ZDH16/20/ERF2-like"/>
</dbReference>
<gene>
    <name evidence="13" type="ORF">CONPUDRAFT_129821</name>
</gene>
<evidence type="ECO:0000256" key="5">
    <source>
        <dbReference type="ARBA" id="ARBA00023136"/>
    </source>
</evidence>
<comment type="caution">
    <text evidence="13">The sequence shown here is derived from an EMBL/GenBank/DDBJ whole genome shotgun (WGS) entry which is preliminary data.</text>
</comment>
<proteinExistence type="inferred from homology"/>
<dbReference type="GeneID" id="19200229"/>
<feature type="transmembrane region" description="Helical" evidence="10">
    <location>
        <begin position="312"/>
        <end position="332"/>
    </location>
</feature>
<evidence type="ECO:0000256" key="2">
    <source>
        <dbReference type="ARBA" id="ARBA00022679"/>
    </source>
</evidence>
<dbReference type="Proteomes" id="UP000053558">
    <property type="component" value="Unassembled WGS sequence"/>
</dbReference>
<keyword evidence="7" id="KW-0449">Lipoprotein</keyword>
<accession>A0A5M3MBZ9</accession>
<dbReference type="GO" id="GO:0019706">
    <property type="term" value="F:protein-cysteine S-palmitoyltransferase activity"/>
    <property type="evidence" value="ECO:0007669"/>
    <property type="project" value="UniProtKB-EC"/>
</dbReference>
<reference evidence="14" key="1">
    <citation type="journal article" date="2012" name="Science">
        <title>The Paleozoic origin of enzymatic lignin decomposition reconstructed from 31 fungal genomes.</title>
        <authorList>
            <person name="Floudas D."/>
            <person name="Binder M."/>
            <person name="Riley R."/>
            <person name="Barry K."/>
            <person name="Blanchette R.A."/>
            <person name="Henrissat B."/>
            <person name="Martinez A.T."/>
            <person name="Otillar R."/>
            <person name="Spatafora J.W."/>
            <person name="Yadav J.S."/>
            <person name="Aerts A."/>
            <person name="Benoit I."/>
            <person name="Boyd A."/>
            <person name="Carlson A."/>
            <person name="Copeland A."/>
            <person name="Coutinho P.M."/>
            <person name="de Vries R.P."/>
            <person name="Ferreira P."/>
            <person name="Findley K."/>
            <person name="Foster B."/>
            <person name="Gaskell J."/>
            <person name="Glotzer D."/>
            <person name="Gorecki P."/>
            <person name="Heitman J."/>
            <person name="Hesse C."/>
            <person name="Hori C."/>
            <person name="Igarashi K."/>
            <person name="Jurgens J.A."/>
            <person name="Kallen N."/>
            <person name="Kersten P."/>
            <person name="Kohler A."/>
            <person name="Kuees U."/>
            <person name="Kumar T.K.A."/>
            <person name="Kuo A."/>
            <person name="LaButti K."/>
            <person name="Larrondo L.F."/>
            <person name="Lindquist E."/>
            <person name="Ling A."/>
            <person name="Lombard V."/>
            <person name="Lucas S."/>
            <person name="Lundell T."/>
            <person name="Martin R."/>
            <person name="McLaughlin D.J."/>
            <person name="Morgenstern I."/>
            <person name="Morin E."/>
            <person name="Murat C."/>
            <person name="Nagy L.G."/>
            <person name="Nolan M."/>
            <person name="Ohm R.A."/>
            <person name="Patyshakuliyeva A."/>
            <person name="Rokas A."/>
            <person name="Ruiz-Duenas F.J."/>
            <person name="Sabat G."/>
            <person name="Salamov A."/>
            <person name="Samejima M."/>
            <person name="Schmutz J."/>
            <person name="Slot J.C."/>
            <person name="St John F."/>
            <person name="Stenlid J."/>
            <person name="Sun H."/>
            <person name="Sun S."/>
            <person name="Syed K."/>
            <person name="Tsang A."/>
            <person name="Wiebenga A."/>
            <person name="Young D."/>
            <person name="Pisabarro A."/>
            <person name="Eastwood D.C."/>
            <person name="Martin F."/>
            <person name="Cullen D."/>
            <person name="Grigoriev I.V."/>
            <person name="Hibbett D.S."/>
        </authorList>
    </citation>
    <scope>NUCLEOTIDE SEQUENCE [LARGE SCALE GENOMIC DNA]</scope>
    <source>
        <strain evidence="14">RWD-64-598 SS2</strain>
    </source>
</reference>
<dbReference type="RefSeq" id="XP_007772968.1">
    <property type="nucleotide sequence ID" value="XM_007774778.1"/>
</dbReference>
<dbReference type="EC" id="2.3.1.225" evidence="10"/>
<dbReference type="Pfam" id="PF01529">
    <property type="entry name" value="DHHC"/>
    <property type="match status" value="1"/>
</dbReference>
<evidence type="ECO:0000256" key="8">
    <source>
        <dbReference type="ARBA" id="ARBA00023315"/>
    </source>
</evidence>
<evidence type="ECO:0000256" key="4">
    <source>
        <dbReference type="ARBA" id="ARBA00022989"/>
    </source>
</evidence>
<evidence type="ECO:0000256" key="3">
    <source>
        <dbReference type="ARBA" id="ARBA00022692"/>
    </source>
</evidence>
<feature type="transmembrane region" description="Helical" evidence="10">
    <location>
        <begin position="82"/>
        <end position="103"/>
    </location>
</feature>
<keyword evidence="14" id="KW-1185">Reference proteome</keyword>
<dbReference type="KEGG" id="cput:CONPUDRAFT_129821"/>
<keyword evidence="4 10" id="KW-1133">Transmembrane helix</keyword>
<feature type="region of interest" description="Disordered" evidence="11">
    <location>
        <begin position="116"/>
        <end position="255"/>
    </location>
</feature>
<keyword evidence="2 10" id="KW-0808">Transferase</keyword>
<protein>
    <recommendedName>
        <fullName evidence="10">Palmitoyltransferase</fullName>
        <ecNumber evidence="10">2.3.1.225</ecNumber>
    </recommendedName>
</protein>
<dbReference type="OMA" id="TEGNIWW"/>
<feature type="compositionally biased region" description="Polar residues" evidence="11">
    <location>
        <begin position="182"/>
        <end position="193"/>
    </location>
</feature>
<evidence type="ECO:0000256" key="7">
    <source>
        <dbReference type="ARBA" id="ARBA00023288"/>
    </source>
</evidence>
<evidence type="ECO:0000259" key="12">
    <source>
        <dbReference type="Pfam" id="PF01529"/>
    </source>
</evidence>
<evidence type="ECO:0000256" key="6">
    <source>
        <dbReference type="ARBA" id="ARBA00023139"/>
    </source>
</evidence>
<dbReference type="PANTHER" id="PTHR12246">
    <property type="entry name" value="PALMITOYLTRANSFERASE ZDHHC16"/>
    <property type="match status" value="1"/>
</dbReference>
<name>A0A5M3MBZ9_CONPW</name>
<evidence type="ECO:0000313" key="14">
    <source>
        <dbReference type="Proteomes" id="UP000053558"/>
    </source>
</evidence>
<evidence type="ECO:0000256" key="10">
    <source>
        <dbReference type="RuleBase" id="RU079119"/>
    </source>
</evidence>
<organism evidence="13 14">
    <name type="scientific">Coniophora puteana (strain RWD-64-598)</name>
    <name type="common">Brown rot fungus</name>
    <dbReference type="NCBI Taxonomy" id="741705"/>
    <lineage>
        <taxon>Eukaryota</taxon>
        <taxon>Fungi</taxon>
        <taxon>Dikarya</taxon>
        <taxon>Basidiomycota</taxon>
        <taxon>Agaricomycotina</taxon>
        <taxon>Agaricomycetes</taxon>
        <taxon>Agaricomycetidae</taxon>
        <taxon>Boletales</taxon>
        <taxon>Coniophorineae</taxon>
        <taxon>Coniophoraceae</taxon>
        <taxon>Coniophora</taxon>
    </lineage>
</organism>
<dbReference type="EMBL" id="JH711585">
    <property type="protein sequence ID" value="EIW76567.1"/>
    <property type="molecule type" value="Genomic_DNA"/>
</dbReference>
<dbReference type="OrthoDB" id="1436450at2759"/>
<evidence type="ECO:0000256" key="11">
    <source>
        <dbReference type="SAM" id="MobiDB-lite"/>
    </source>
</evidence>
<dbReference type="InterPro" id="IPR001594">
    <property type="entry name" value="Palmitoyltrfase_DHHC"/>
</dbReference>
<comment type="similarity">
    <text evidence="10">Belongs to the DHHC palmitoyltransferase family.</text>
</comment>
<dbReference type="AlphaFoldDB" id="A0A5M3MBZ9"/>
<feature type="transmembrane region" description="Helical" evidence="10">
    <location>
        <begin position="347"/>
        <end position="366"/>
    </location>
</feature>